<accession>A0A847SAZ4</accession>
<comment type="similarity">
    <text evidence="2">Belongs to the oxidase-dependent Fe transporter (OFeT) (TC 9.A.10.1) family.</text>
</comment>
<organism evidence="7 8">
    <name type="scientific">Leeia aquatica</name>
    <dbReference type="NCBI Taxonomy" id="2725557"/>
    <lineage>
        <taxon>Bacteria</taxon>
        <taxon>Pseudomonadati</taxon>
        <taxon>Pseudomonadota</taxon>
        <taxon>Betaproteobacteria</taxon>
        <taxon>Neisseriales</taxon>
        <taxon>Leeiaceae</taxon>
        <taxon>Leeia</taxon>
    </lineage>
</organism>
<feature type="transmembrane region" description="Helical" evidence="6">
    <location>
        <begin position="38"/>
        <end position="59"/>
    </location>
</feature>
<evidence type="ECO:0000256" key="5">
    <source>
        <dbReference type="ARBA" id="ARBA00023136"/>
    </source>
</evidence>
<reference evidence="7 8" key="1">
    <citation type="submission" date="2020-04" db="EMBL/GenBank/DDBJ databases">
        <title>Draft genome of Leeia sp. IMCC25680.</title>
        <authorList>
            <person name="Song J."/>
            <person name="Cho J.-C."/>
        </authorList>
    </citation>
    <scope>NUCLEOTIDE SEQUENCE [LARGE SCALE GENOMIC DNA]</scope>
    <source>
        <strain evidence="7 8">IMCC25680</strain>
    </source>
</reference>
<dbReference type="GO" id="GO:0015093">
    <property type="term" value="F:ferrous iron transmembrane transporter activity"/>
    <property type="evidence" value="ECO:0007669"/>
    <property type="project" value="TreeGrafter"/>
</dbReference>
<feature type="transmembrane region" description="Helical" evidence="6">
    <location>
        <begin position="112"/>
        <end position="128"/>
    </location>
</feature>
<dbReference type="RefSeq" id="WP_168877752.1">
    <property type="nucleotide sequence ID" value="NZ_JABAIM010000003.1"/>
</dbReference>
<dbReference type="Proteomes" id="UP000587991">
    <property type="component" value="Unassembled WGS sequence"/>
</dbReference>
<keyword evidence="3 6" id="KW-0812">Transmembrane</keyword>
<evidence type="ECO:0000256" key="6">
    <source>
        <dbReference type="SAM" id="Phobius"/>
    </source>
</evidence>
<proteinExistence type="inferred from homology"/>
<feature type="transmembrane region" description="Helical" evidence="6">
    <location>
        <begin position="148"/>
        <end position="169"/>
    </location>
</feature>
<dbReference type="AlphaFoldDB" id="A0A847SAZ4"/>
<evidence type="ECO:0000256" key="2">
    <source>
        <dbReference type="ARBA" id="ARBA00008333"/>
    </source>
</evidence>
<evidence type="ECO:0000313" key="8">
    <source>
        <dbReference type="Proteomes" id="UP000587991"/>
    </source>
</evidence>
<comment type="subcellular location">
    <subcellularLocation>
        <location evidence="1">Membrane</location>
        <topology evidence="1">Multi-pass membrane protein</topology>
    </subcellularLocation>
</comment>
<evidence type="ECO:0000256" key="4">
    <source>
        <dbReference type="ARBA" id="ARBA00022989"/>
    </source>
</evidence>
<evidence type="ECO:0000256" key="1">
    <source>
        <dbReference type="ARBA" id="ARBA00004141"/>
    </source>
</evidence>
<keyword evidence="8" id="KW-1185">Reference proteome</keyword>
<evidence type="ECO:0000256" key="3">
    <source>
        <dbReference type="ARBA" id="ARBA00022692"/>
    </source>
</evidence>
<dbReference type="GO" id="GO:0033573">
    <property type="term" value="C:high-affinity iron permease complex"/>
    <property type="evidence" value="ECO:0007669"/>
    <property type="project" value="InterPro"/>
</dbReference>
<dbReference type="PANTHER" id="PTHR31632:SF2">
    <property type="entry name" value="PLASMA MEMBRANE IRON PERMEASE"/>
    <property type="match status" value="1"/>
</dbReference>
<dbReference type="EMBL" id="JABAIM010000003">
    <property type="protein sequence ID" value="NLR76075.1"/>
    <property type="molecule type" value="Genomic_DNA"/>
</dbReference>
<comment type="caution">
    <text evidence="7">The sequence shown here is derived from an EMBL/GenBank/DDBJ whole genome shotgun (WGS) entry which is preliminary data.</text>
</comment>
<feature type="transmembrane region" description="Helical" evidence="6">
    <location>
        <begin position="71"/>
        <end position="91"/>
    </location>
</feature>
<feature type="transmembrane region" description="Helical" evidence="6">
    <location>
        <begin position="181"/>
        <end position="202"/>
    </location>
</feature>
<dbReference type="Pfam" id="PF03239">
    <property type="entry name" value="FTR1"/>
    <property type="match status" value="1"/>
</dbReference>
<sequence length="285" mass="31382">MDQVLFIVWRESVEAMLVIGILYAWLRGNPNAGQGMRYLWGGVAAGLGFAFLLGGTILLFDEMLPEGAQDYFQLAMVLVASALIVQMVLWMKRHGRHLKRTLEQGMQQNVDNTNWWGMLLLVALAVGREGSETVIFLYSSGVAQQGMALLHFWLAAATGFVLALVTFWLLQLGGKVFSWRLFFRVTESLLLLLGASMLVTGVEKMIGLEWLPALVDPLWDSSAMVPDDGRLGGLLSGLTGYRAQPSLMLLLCYAAYWAAVWFLLRRAQRAASAPLAAAVAQGQRA</sequence>
<name>A0A847SAZ4_9NEIS</name>
<evidence type="ECO:0000313" key="7">
    <source>
        <dbReference type="EMBL" id="NLR76075.1"/>
    </source>
</evidence>
<keyword evidence="5 6" id="KW-0472">Membrane</keyword>
<protein>
    <submittedName>
        <fullName evidence="7">FTR1 family iron permease</fullName>
    </submittedName>
</protein>
<feature type="transmembrane region" description="Helical" evidence="6">
    <location>
        <begin position="246"/>
        <end position="264"/>
    </location>
</feature>
<feature type="transmembrane region" description="Helical" evidence="6">
    <location>
        <begin position="6"/>
        <end position="26"/>
    </location>
</feature>
<gene>
    <name evidence="7" type="ORF">HF682_12990</name>
</gene>
<keyword evidence="4 6" id="KW-1133">Transmembrane helix</keyword>
<dbReference type="PANTHER" id="PTHR31632">
    <property type="entry name" value="IRON TRANSPORTER FTH1"/>
    <property type="match status" value="1"/>
</dbReference>
<dbReference type="InterPro" id="IPR004923">
    <property type="entry name" value="FTR1/Fip1/EfeU"/>
</dbReference>